<dbReference type="InterPro" id="IPR029044">
    <property type="entry name" value="Nucleotide-diphossugar_trans"/>
</dbReference>
<reference evidence="2" key="1">
    <citation type="journal article" date="2016" name="Nat. Commun.">
        <title>The Gonium pectorale genome demonstrates co-option of cell cycle regulation during the evolution of multicellularity.</title>
        <authorList>
            <person name="Hanschen E.R."/>
            <person name="Marriage T.N."/>
            <person name="Ferris P.J."/>
            <person name="Hamaji T."/>
            <person name="Toyoda A."/>
            <person name="Fujiyama A."/>
            <person name="Neme R."/>
            <person name="Noguchi H."/>
            <person name="Minakuchi Y."/>
            <person name="Suzuki M."/>
            <person name="Kawai-Toyooka H."/>
            <person name="Smith D.R."/>
            <person name="Sparks H."/>
            <person name="Anderson J."/>
            <person name="Bakaric R."/>
            <person name="Luria V."/>
            <person name="Karger A."/>
            <person name="Kirschner M.W."/>
            <person name="Durand P.M."/>
            <person name="Michod R.E."/>
            <person name="Nozaki H."/>
            <person name="Olson B.J."/>
        </authorList>
    </citation>
    <scope>NUCLEOTIDE SEQUENCE [LARGE SCALE GENOMIC DNA]</scope>
    <source>
        <strain evidence="2">NIES-2863</strain>
    </source>
</reference>
<dbReference type="SUPFAM" id="SSF53448">
    <property type="entry name" value="Nucleotide-diphospho-sugar transferases"/>
    <property type="match status" value="1"/>
</dbReference>
<dbReference type="Proteomes" id="UP000075714">
    <property type="component" value="Unassembled WGS sequence"/>
</dbReference>
<dbReference type="Gene3D" id="3.90.550.10">
    <property type="entry name" value="Spore Coat Polysaccharide Biosynthesis Protein SpsA, Chain A"/>
    <property type="match status" value="1"/>
</dbReference>
<evidence type="ECO:0000313" key="1">
    <source>
        <dbReference type="EMBL" id="KXZ45107.1"/>
    </source>
</evidence>
<accession>A0A150G5I4</accession>
<proteinExistence type="predicted"/>
<dbReference type="OrthoDB" id="529640at2759"/>
<sequence>MPTAEAASRGGVAARPYLEGLLNDHDAARSALTGSNFVKRSTVAVVYVCFERQQLVRAALSALFRSEGLQELDVFISQDGGSNYTIDLPAQAVKFNLVYLRHPVNLCPGQHHYLVKSFVFDIMGYESLIVVEEDNIVHPDAIKVLRGLLDLTVNDTQIGLVSVNDFDNHLLINTTRFGSTALRVAVDLGHLWVFGVHASRYHAVHSDLRDYFNLIIGKDYPNIDQPPLRDEVAALQAAKGFPPGMPLSQDAFFVHSLQKAGYTRRLTTMVRLFEPVGWSGLHFREDSMHFYQYFGRSMFSGRVWEEPREACVTEEERELLAAECRERLHKLYQKHLGRDADEGALDAVVKRLLSGEMNTVELVHKMVASEEHQQRHLSPSS</sequence>
<gene>
    <name evidence="1" type="ORF">GPECTOR_58g556</name>
</gene>
<evidence type="ECO:0000313" key="2">
    <source>
        <dbReference type="Proteomes" id="UP000075714"/>
    </source>
</evidence>
<protein>
    <submittedName>
        <fullName evidence="1">Uncharacterized protein</fullName>
    </submittedName>
</protein>
<name>A0A150G5I4_GONPE</name>
<comment type="caution">
    <text evidence="1">The sequence shown here is derived from an EMBL/GenBank/DDBJ whole genome shotgun (WGS) entry which is preliminary data.</text>
</comment>
<dbReference type="EMBL" id="LSYV01000059">
    <property type="protein sequence ID" value="KXZ45107.1"/>
    <property type="molecule type" value="Genomic_DNA"/>
</dbReference>
<dbReference type="AlphaFoldDB" id="A0A150G5I4"/>
<keyword evidence="2" id="KW-1185">Reference proteome</keyword>
<organism evidence="1 2">
    <name type="scientific">Gonium pectorale</name>
    <name type="common">Green alga</name>
    <dbReference type="NCBI Taxonomy" id="33097"/>
    <lineage>
        <taxon>Eukaryota</taxon>
        <taxon>Viridiplantae</taxon>
        <taxon>Chlorophyta</taxon>
        <taxon>core chlorophytes</taxon>
        <taxon>Chlorophyceae</taxon>
        <taxon>CS clade</taxon>
        <taxon>Chlamydomonadales</taxon>
        <taxon>Volvocaceae</taxon>
        <taxon>Gonium</taxon>
    </lineage>
</organism>